<feature type="region of interest" description="Disordered" evidence="2">
    <location>
        <begin position="583"/>
        <end position="605"/>
    </location>
</feature>
<proteinExistence type="predicted"/>
<evidence type="ECO:0000313" key="4">
    <source>
        <dbReference type="Proteomes" id="UP000747110"/>
    </source>
</evidence>
<dbReference type="PANTHER" id="PTHR45725">
    <property type="entry name" value="FORMIN HOMOLOGY 2 FAMILY MEMBER"/>
    <property type="match status" value="1"/>
</dbReference>
<feature type="non-terminal residue" evidence="3">
    <location>
        <position position="1"/>
    </location>
</feature>
<feature type="compositionally biased region" description="Low complexity" evidence="2">
    <location>
        <begin position="814"/>
        <end position="832"/>
    </location>
</feature>
<feature type="compositionally biased region" description="Low complexity" evidence="2">
    <location>
        <begin position="752"/>
        <end position="762"/>
    </location>
</feature>
<feature type="compositionally biased region" description="Low complexity" evidence="2">
    <location>
        <begin position="839"/>
        <end position="866"/>
    </location>
</feature>
<dbReference type="Proteomes" id="UP000747110">
    <property type="component" value="Unassembled WGS sequence"/>
</dbReference>
<feature type="compositionally biased region" description="Low complexity" evidence="2">
    <location>
        <begin position="382"/>
        <end position="393"/>
    </location>
</feature>
<feature type="region of interest" description="Disordered" evidence="2">
    <location>
        <begin position="537"/>
        <end position="571"/>
    </location>
</feature>
<evidence type="ECO:0000313" key="3">
    <source>
        <dbReference type="EMBL" id="GIL72404.1"/>
    </source>
</evidence>
<name>A0A8J4BZ24_9CHLO</name>
<dbReference type="EMBL" id="BNCP01000004">
    <property type="protein sequence ID" value="GIL72404.1"/>
    <property type="molecule type" value="Genomic_DNA"/>
</dbReference>
<gene>
    <name evidence="3" type="ORF">Vretifemale_2695</name>
</gene>
<feature type="region of interest" description="Disordered" evidence="2">
    <location>
        <begin position="152"/>
        <end position="208"/>
    </location>
</feature>
<reference evidence="3" key="1">
    <citation type="journal article" date="2021" name="Proc. Natl. Acad. Sci. U.S.A.">
        <title>Three genomes in the algal genus Volvox reveal the fate of a haploid sex-determining region after a transition to homothallism.</title>
        <authorList>
            <person name="Yamamoto K."/>
            <person name="Hamaji T."/>
            <person name="Kawai-Toyooka H."/>
            <person name="Matsuzaki R."/>
            <person name="Takahashi F."/>
            <person name="Nishimura Y."/>
            <person name="Kawachi M."/>
            <person name="Noguchi H."/>
            <person name="Minakuchi Y."/>
            <person name="Umen J.G."/>
            <person name="Toyoda A."/>
            <person name="Nozaki H."/>
        </authorList>
    </citation>
    <scope>NUCLEOTIDE SEQUENCE</scope>
    <source>
        <strain evidence="3">NIES-3786</strain>
    </source>
</reference>
<evidence type="ECO:0008006" key="5">
    <source>
        <dbReference type="Google" id="ProtNLM"/>
    </source>
</evidence>
<feature type="region of interest" description="Disordered" evidence="2">
    <location>
        <begin position="377"/>
        <end position="397"/>
    </location>
</feature>
<feature type="region of interest" description="Disordered" evidence="2">
    <location>
        <begin position="434"/>
        <end position="456"/>
    </location>
</feature>
<feature type="region of interest" description="Disordered" evidence="2">
    <location>
        <begin position="1"/>
        <end position="35"/>
    </location>
</feature>
<feature type="coiled-coil region" evidence="1">
    <location>
        <begin position="717"/>
        <end position="747"/>
    </location>
</feature>
<dbReference type="PANTHER" id="PTHR45725:SF18">
    <property type="entry name" value="ORC1-LIKE AAA ATPASE DOMAIN-CONTAINING PROTEIN"/>
    <property type="match status" value="1"/>
</dbReference>
<feature type="region of interest" description="Disordered" evidence="2">
    <location>
        <begin position="752"/>
        <end position="791"/>
    </location>
</feature>
<feature type="compositionally biased region" description="Low complexity" evidence="2">
    <location>
        <begin position="782"/>
        <end position="791"/>
    </location>
</feature>
<keyword evidence="4" id="KW-1185">Reference proteome</keyword>
<sequence>AAAASPDGTEADGRQRSPTEGPETSAGGPATLTAAAGEQKLKTEIADAIESELDATLAAVAEAAVAIMFDGNLEPAAKLGIETSDLDLGVCEVEELGTNLIGARLLVSVGRGGARRSGTITDYEPNRPRYKWRLVYDPEVLPVGVNTGANANTPAAATPGPAATPTADGATTAAAATPSAAGDAPAAGRTGAGTTADGAGASGAGGSAEEAADASAGAAATRSAAADGAGGAAAGPATEAAGTAAPYGAVVEGEWGTLSDDRTAWLCHGYRRAILASEGVPVLPPAYITAAAVAAAAIAAAQSPAARKRRPGFIDEQSVASALLTLGKRARREAKAAAAAAREARQAEIAAAGGHVILVQQPSAAGDGAAAVPNGGGGAGAPGAAAPAAAADGCTREEDDVDRVKRVKIEPGTGGEVGVTYIRVPLSKVNSPFGPTSAGGGGDGAGAGAGNGGDGTVNVGPVSPIANPEGVVGLEVEVDRGDGKHRGRVLSYDAKKPRLRWLVRYHDGNQEWGTLADDLSTLRVYGFVRQITWTSRPPAVLPKGSKGGNTRNRSSSIARASPAAPGVGGSAAAGGGNGVAGAQLSGGGAAPVRTSARRLSENGDSDWVGGTGGGYGSGGTDYRYIFRRNGMCRAQITHQGCAIISPYYDTPEAAAAAADFYNYKLRGTAAHLNLGLTAEQRAILDHLTLEQLQSYIKGRGDIHDLSKALLQYAGEAGQRLHQQLQHHQKMIQELQRQQQQLLQQQQQQQGCQPEQQQQQQQGPGQGQGQDGQQQRPPPPPQQQQQLLQQHLQQRLQRHIQLQQQQLLLQRQQQQRPQQQSEQQQQGQQQQQLSGEDPEAGTAAAMAATAAAGYSRAASADPQGAPDMVPPATAPPPPPQLPQVPPPPAPPAEAPAYPEEVQIQVEVKVDDDDIGDEHPATDGVGPWDEVMADIGPL</sequence>
<organism evidence="3 4">
    <name type="scientific">Volvox reticuliferus</name>
    <dbReference type="NCBI Taxonomy" id="1737510"/>
    <lineage>
        <taxon>Eukaryota</taxon>
        <taxon>Viridiplantae</taxon>
        <taxon>Chlorophyta</taxon>
        <taxon>core chlorophytes</taxon>
        <taxon>Chlorophyceae</taxon>
        <taxon>CS clade</taxon>
        <taxon>Chlamydomonadales</taxon>
        <taxon>Volvocaceae</taxon>
        <taxon>Volvox</taxon>
    </lineage>
</organism>
<comment type="caution">
    <text evidence="3">The sequence shown here is derived from an EMBL/GenBank/DDBJ whole genome shotgun (WGS) entry which is preliminary data.</text>
</comment>
<accession>A0A8J4BZ24</accession>
<protein>
    <recommendedName>
        <fullName evidence="5">AP2/ERF domain-containing protein</fullName>
    </recommendedName>
</protein>
<feature type="region of interest" description="Disordered" evidence="2">
    <location>
        <begin position="814"/>
        <end position="936"/>
    </location>
</feature>
<feature type="compositionally biased region" description="Gly residues" evidence="2">
    <location>
        <begin position="437"/>
        <end position="455"/>
    </location>
</feature>
<dbReference type="AlphaFoldDB" id="A0A8J4BZ24"/>
<evidence type="ECO:0000256" key="2">
    <source>
        <dbReference type="SAM" id="MobiDB-lite"/>
    </source>
</evidence>
<feature type="compositionally biased region" description="Low complexity" evidence="2">
    <location>
        <begin position="152"/>
        <end position="199"/>
    </location>
</feature>
<feature type="compositionally biased region" description="Low complexity" evidence="2">
    <location>
        <begin position="24"/>
        <end position="35"/>
    </location>
</feature>
<keyword evidence="1" id="KW-0175">Coiled coil</keyword>
<feature type="compositionally biased region" description="Low complexity" evidence="2">
    <location>
        <begin position="553"/>
        <end position="565"/>
    </location>
</feature>
<feature type="compositionally biased region" description="Pro residues" evidence="2">
    <location>
        <begin position="867"/>
        <end position="892"/>
    </location>
</feature>
<dbReference type="InterPro" id="IPR051425">
    <property type="entry name" value="Formin_Homology"/>
</dbReference>
<evidence type="ECO:0000256" key="1">
    <source>
        <dbReference type="SAM" id="Coils"/>
    </source>
</evidence>